<dbReference type="Gene3D" id="1.20.1070.10">
    <property type="entry name" value="Rhodopsin 7-helix transmembrane proteins"/>
    <property type="match status" value="1"/>
</dbReference>
<evidence type="ECO:0000256" key="1">
    <source>
        <dbReference type="ARBA" id="ARBA00004370"/>
    </source>
</evidence>
<evidence type="ECO:0000256" key="3">
    <source>
        <dbReference type="ARBA" id="ARBA00022989"/>
    </source>
</evidence>
<dbReference type="Proteomes" id="UP000046393">
    <property type="component" value="Unplaced"/>
</dbReference>
<evidence type="ECO:0000313" key="7">
    <source>
        <dbReference type="Proteomes" id="UP000046393"/>
    </source>
</evidence>
<dbReference type="GO" id="GO:0004930">
    <property type="term" value="F:G protein-coupled receptor activity"/>
    <property type="evidence" value="ECO:0007669"/>
    <property type="project" value="InterPro"/>
</dbReference>
<protein>
    <submittedName>
        <fullName evidence="8">G_PROTEIN_RECEP_F1_2 domain-containing protein</fullName>
    </submittedName>
</protein>
<feature type="domain" description="G-protein coupled receptors family 1 profile" evidence="6">
    <location>
        <begin position="40"/>
        <end position="330"/>
    </location>
</feature>
<reference evidence="8" key="1">
    <citation type="submission" date="2017-02" db="UniProtKB">
        <authorList>
            <consortium name="WormBaseParasite"/>
        </authorList>
    </citation>
    <scope>IDENTIFICATION</scope>
</reference>
<evidence type="ECO:0000256" key="4">
    <source>
        <dbReference type="ARBA" id="ARBA00023136"/>
    </source>
</evidence>
<feature type="transmembrane region" description="Helical" evidence="5">
    <location>
        <begin position="149"/>
        <end position="168"/>
    </location>
</feature>
<dbReference type="SUPFAM" id="SSF81321">
    <property type="entry name" value="Family A G protein-coupled receptor-like"/>
    <property type="match status" value="1"/>
</dbReference>
<feature type="transmembrane region" description="Helical" evidence="5">
    <location>
        <begin position="305"/>
        <end position="329"/>
    </location>
</feature>
<keyword evidence="4 5" id="KW-0472">Membrane</keyword>
<keyword evidence="7" id="KW-1185">Reference proteome</keyword>
<evidence type="ECO:0000313" key="8">
    <source>
        <dbReference type="WBParaSite" id="SMUV_0001039501-mRNA-1"/>
    </source>
</evidence>
<evidence type="ECO:0000259" key="6">
    <source>
        <dbReference type="PROSITE" id="PS50262"/>
    </source>
</evidence>
<accession>A0A0N5AZH0</accession>
<name>A0A0N5AZH0_9BILA</name>
<dbReference type="AlphaFoldDB" id="A0A0N5AZH0"/>
<feature type="transmembrane region" description="Helical" evidence="5">
    <location>
        <begin position="59"/>
        <end position="81"/>
    </location>
</feature>
<evidence type="ECO:0000256" key="2">
    <source>
        <dbReference type="ARBA" id="ARBA00022692"/>
    </source>
</evidence>
<sequence>MVNASELLICDVYRDTFATTFRFMFVVVAGTFIAIISIMENLVLFYVFSTSRKLRRQNYANPVLLALFDIVVALCYVSLIATHSLALTVNSSLIYRCWTSYMRIVYCVQNIASTIANFLLVVASLERYLANSTKKASKSILITMVKHKLYVIVTICTLSFIFKATLYIETPVFELKQCPVLKSVLPIWVQHNTINDPLRFWIRKLCTVIIPFVILAFCNFRIVVELRQRRREWKEMLKQFCRKKINATQDDNGSGLCQQKYPRGVRTATRTLVMVVGCYFIPNFAATIVNLWEYFVPQALGRRHYYAYLLAVDTAYLLMILGCAFRLPIYVINDQRIKKAILRAFIRRYGRFRGFKSVKMGNLEKWSIVVVSNSLRSNITVTNALQGSQVYAKFLIVKTLKKINFQLLNTNPCILQELHPGMYRKSLDELALLLQNRRRFLVDMTITLTTSVRKATPDESTTGEMTFLTDIQEEEAEPTEDISTTNNQNEQASLLLLPKWTFWEATV</sequence>
<feature type="transmembrane region" description="Helical" evidence="5">
    <location>
        <begin position="272"/>
        <end position="293"/>
    </location>
</feature>
<dbReference type="PANTHER" id="PTHR46709">
    <property type="entry name" value="PROTEIN CBG23488-RELATED"/>
    <property type="match status" value="1"/>
</dbReference>
<keyword evidence="2 5" id="KW-0812">Transmembrane</keyword>
<dbReference type="WBParaSite" id="SMUV_0001039501-mRNA-1">
    <property type="protein sequence ID" value="SMUV_0001039501-mRNA-1"/>
    <property type="gene ID" value="SMUV_0001039501"/>
</dbReference>
<dbReference type="Pfam" id="PF00001">
    <property type="entry name" value="7tm_1"/>
    <property type="match status" value="1"/>
</dbReference>
<keyword evidence="3 5" id="KW-1133">Transmembrane helix</keyword>
<proteinExistence type="predicted"/>
<feature type="transmembrane region" description="Helical" evidence="5">
    <location>
        <begin position="101"/>
        <end position="129"/>
    </location>
</feature>
<comment type="subcellular location">
    <subcellularLocation>
        <location evidence="1">Membrane</location>
    </subcellularLocation>
</comment>
<dbReference type="GO" id="GO:0016020">
    <property type="term" value="C:membrane"/>
    <property type="evidence" value="ECO:0007669"/>
    <property type="project" value="UniProtKB-SubCell"/>
</dbReference>
<dbReference type="PROSITE" id="PS50262">
    <property type="entry name" value="G_PROTEIN_RECEP_F1_2"/>
    <property type="match status" value="1"/>
</dbReference>
<feature type="transmembrane region" description="Helical" evidence="5">
    <location>
        <begin position="23"/>
        <end position="47"/>
    </location>
</feature>
<feature type="transmembrane region" description="Helical" evidence="5">
    <location>
        <begin position="201"/>
        <end position="224"/>
    </location>
</feature>
<organism evidence="7 8">
    <name type="scientific">Syphacia muris</name>
    <dbReference type="NCBI Taxonomy" id="451379"/>
    <lineage>
        <taxon>Eukaryota</taxon>
        <taxon>Metazoa</taxon>
        <taxon>Ecdysozoa</taxon>
        <taxon>Nematoda</taxon>
        <taxon>Chromadorea</taxon>
        <taxon>Rhabditida</taxon>
        <taxon>Spirurina</taxon>
        <taxon>Oxyuridomorpha</taxon>
        <taxon>Oxyuroidea</taxon>
        <taxon>Oxyuridae</taxon>
        <taxon>Syphacia</taxon>
    </lineage>
</organism>
<evidence type="ECO:0000256" key="5">
    <source>
        <dbReference type="SAM" id="Phobius"/>
    </source>
</evidence>
<dbReference type="InterPro" id="IPR017452">
    <property type="entry name" value="GPCR_Rhodpsn_7TM"/>
</dbReference>
<dbReference type="InterPro" id="IPR000276">
    <property type="entry name" value="GPCR_Rhodpsn"/>
</dbReference>